<dbReference type="InterPro" id="IPR013022">
    <property type="entry name" value="Xyl_isomerase-like_TIM-brl"/>
</dbReference>
<dbReference type="SUPFAM" id="SSF51658">
    <property type="entry name" value="Xylose isomerase-like"/>
    <property type="match status" value="1"/>
</dbReference>
<dbReference type="PANTHER" id="PTHR12110:SF57">
    <property type="entry name" value="DIOXYGENASE, PUTATIVE-RELATED"/>
    <property type="match status" value="1"/>
</dbReference>
<gene>
    <name evidence="2" type="ORF">PSALAMII_LOCUS1441</name>
</gene>
<dbReference type="Pfam" id="PF01261">
    <property type="entry name" value="AP_endonuc_2"/>
    <property type="match status" value="1"/>
</dbReference>
<sequence>MDTLLRGDGFKCCSSNLSYYKFPLLLDYLNLDISISKMTFQPAIMSASLGRAWIHDFGYKMEQASKAGFKGIEIFYEDLNYLARSISGSDEPTPDHLLQAADQIHSECQTRGLEIIALQPFLFYEGLKDRKQHASLIEKMNFWLQIVQRLNTKTIQIPANFLPADHLTDDIDVIVADLRQVADMGAAQTPVVRYAYENLCWSTVNDTWEKAWEVVKRVDRPNFGICLDTFNIAGRVWADPASSTGKTANADVDLRESLQRLVTEVDVTKVFYLQVVDAERMESPLVQGHPFHVDGQPSRMNWSRNARTFMYEEDRGAYLPSEEVAKAVVSGLGYKGWVSMELFSRTMSDEGKNVPDLHARRGIAAWEKLQYRLQL</sequence>
<feature type="domain" description="Xylose isomerase-like TIM barrel" evidence="1">
    <location>
        <begin position="62"/>
        <end position="354"/>
    </location>
</feature>
<evidence type="ECO:0000313" key="3">
    <source>
        <dbReference type="Proteomes" id="UP001152646"/>
    </source>
</evidence>
<proteinExistence type="predicted"/>
<name>A0A9W4N7J0_9EURO</name>
<dbReference type="OrthoDB" id="5360893at2759"/>
<dbReference type="PANTHER" id="PTHR12110">
    <property type="entry name" value="HYDROXYPYRUVATE ISOMERASE"/>
    <property type="match status" value="1"/>
</dbReference>
<evidence type="ECO:0000259" key="1">
    <source>
        <dbReference type="Pfam" id="PF01261"/>
    </source>
</evidence>
<accession>A0A9W4N7J0</accession>
<dbReference type="Proteomes" id="UP001152646">
    <property type="component" value="Unassembled WGS sequence"/>
</dbReference>
<dbReference type="EMBL" id="CAJVPA010000055">
    <property type="protein sequence ID" value="CAG8280443.1"/>
    <property type="molecule type" value="Genomic_DNA"/>
</dbReference>
<protein>
    <recommendedName>
        <fullName evidence="1">Xylose isomerase-like TIM barrel domain-containing protein</fullName>
    </recommendedName>
</protein>
<dbReference type="Gene3D" id="3.20.20.150">
    <property type="entry name" value="Divalent-metal-dependent TIM barrel enzymes"/>
    <property type="match status" value="1"/>
</dbReference>
<dbReference type="InterPro" id="IPR036237">
    <property type="entry name" value="Xyl_isomerase-like_sf"/>
</dbReference>
<dbReference type="AlphaFoldDB" id="A0A9W4N7J0"/>
<evidence type="ECO:0000313" key="2">
    <source>
        <dbReference type="EMBL" id="CAG8280443.1"/>
    </source>
</evidence>
<dbReference type="InterPro" id="IPR050312">
    <property type="entry name" value="IolE/XylAMocC-like"/>
</dbReference>
<reference evidence="2" key="1">
    <citation type="submission" date="2021-07" db="EMBL/GenBank/DDBJ databases">
        <authorList>
            <person name="Branca A.L. A."/>
        </authorList>
    </citation>
    <scope>NUCLEOTIDE SEQUENCE</scope>
</reference>
<comment type="caution">
    <text evidence="2">The sequence shown here is derived from an EMBL/GenBank/DDBJ whole genome shotgun (WGS) entry which is preliminary data.</text>
</comment>
<organism evidence="2 3">
    <name type="scientific">Penicillium salamii</name>
    <dbReference type="NCBI Taxonomy" id="1612424"/>
    <lineage>
        <taxon>Eukaryota</taxon>
        <taxon>Fungi</taxon>
        <taxon>Dikarya</taxon>
        <taxon>Ascomycota</taxon>
        <taxon>Pezizomycotina</taxon>
        <taxon>Eurotiomycetes</taxon>
        <taxon>Eurotiomycetidae</taxon>
        <taxon>Eurotiales</taxon>
        <taxon>Aspergillaceae</taxon>
        <taxon>Penicillium</taxon>
    </lineage>
</organism>